<organism evidence="2 3">
    <name type="scientific">Actinomadura yumaensis</name>
    <dbReference type="NCBI Taxonomy" id="111807"/>
    <lineage>
        <taxon>Bacteria</taxon>
        <taxon>Bacillati</taxon>
        <taxon>Actinomycetota</taxon>
        <taxon>Actinomycetes</taxon>
        <taxon>Streptosporangiales</taxon>
        <taxon>Thermomonosporaceae</taxon>
        <taxon>Actinomadura</taxon>
    </lineage>
</organism>
<dbReference type="SUPFAM" id="SSF159245">
    <property type="entry name" value="AttH-like"/>
    <property type="match status" value="1"/>
</dbReference>
<sequence length="375" mass="40547">MAGARLADRPADYEALGLPRRGIALWEDGFRTAPGAPGTWEWWYFDAQLDDGSQLMIVFYAKEVGHEPSGVSRPFVTLELDRPDGTRVETRAVADEGDYAFSTDRCEVRIGASAFSGDLHDYRIHVEAEDVTADVTLTGSTPPWRPGTGHLFFGDDEGRYIAWLPAIPHGEVEATLRLGGPEAGPDPGGAAGPGQGERLAGHGYHDHTWGDASLAMLVSHWYRARAAAGPYTVIASHLTAGSRYGHAVVPLFLLTRGGRIIADDGALVYIHTAGEHDDRDTGRPIADTVVYEYRAVDPADDGYRVTFSQDGAAEPASEHSRGFQHVLARLAGLEGAYLRFSGRAKIERLSGGQTAEEHSTHATWELVYPGDDDPA</sequence>
<dbReference type="InterPro" id="IPR023374">
    <property type="entry name" value="AttH-like_dom_sf"/>
</dbReference>
<evidence type="ECO:0000313" key="3">
    <source>
        <dbReference type="Proteomes" id="UP001596380"/>
    </source>
</evidence>
<dbReference type="Proteomes" id="UP001596380">
    <property type="component" value="Unassembled WGS sequence"/>
</dbReference>
<feature type="region of interest" description="Disordered" evidence="1">
    <location>
        <begin position="178"/>
        <end position="201"/>
    </location>
</feature>
<dbReference type="Gene3D" id="2.40.370.10">
    <property type="entry name" value="AttH-like domain"/>
    <property type="match status" value="1"/>
</dbReference>
<evidence type="ECO:0000313" key="2">
    <source>
        <dbReference type="EMBL" id="MFC6886896.1"/>
    </source>
</evidence>
<dbReference type="EMBL" id="JBHSXS010000062">
    <property type="protein sequence ID" value="MFC6886896.1"/>
    <property type="molecule type" value="Genomic_DNA"/>
</dbReference>
<protein>
    <recommendedName>
        <fullName evidence="4">Hydroxyneurosporene dehydrogenase</fullName>
    </recommendedName>
</protein>
<keyword evidence="3" id="KW-1185">Reference proteome</keyword>
<accession>A0ABW2D1Y9</accession>
<gene>
    <name evidence="2" type="ORF">ACFQKB_44530</name>
</gene>
<name>A0ABW2D1Y9_9ACTN</name>
<evidence type="ECO:0008006" key="4">
    <source>
        <dbReference type="Google" id="ProtNLM"/>
    </source>
</evidence>
<proteinExistence type="predicted"/>
<dbReference type="RefSeq" id="WP_160821146.1">
    <property type="nucleotide sequence ID" value="NZ_JBHSXE010000001.1"/>
</dbReference>
<reference evidence="3" key="1">
    <citation type="journal article" date="2019" name="Int. J. Syst. Evol. Microbiol.">
        <title>The Global Catalogue of Microorganisms (GCM) 10K type strain sequencing project: providing services to taxonomists for standard genome sequencing and annotation.</title>
        <authorList>
            <consortium name="The Broad Institute Genomics Platform"/>
            <consortium name="The Broad Institute Genome Sequencing Center for Infectious Disease"/>
            <person name="Wu L."/>
            <person name="Ma J."/>
        </authorList>
    </citation>
    <scope>NUCLEOTIDE SEQUENCE [LARGE SCALE GENOMIC DNA]</scope>
    <source>
        <strain evidence="3">JCM 3369</strain>
    </source>
</reference>
<evidence type="ECO:0000256" key="1">
    <source>
        <dbReference type="SAM" id="MobiDB-lite"/>
    </source>
</evidence>
<comment type="caution">
    <text evidence="2">The sequence shown here is derived from an EMBL/GenBank/DDBJ whole genome shotgun (WGS) entry which is preliminary data.</text>
</comment>
<feature type="compositionally biased region" description="Gly residues" evidence="1">
    <location>
        <begin position="186"/>
        <end position="195"/>
    </location>
</feature>